<dbReference type="Pfam" id="PF10609">
    <property type="entry name" value="ParA"/>
    <property type="match status" value="1"/>
</dbReference>
<dbReference type="InterPro" id="IPR025501">
    <property type="entry name" value="MinD_FleN"/>
</dbReference>
<dbReference type="RefSeq" id="WP_035505313.1">
    <property type="nucleotide sequence ID" value="NZ_CCDH010000002.1"/>
</dbReference>
<organism evidence="3 4">
    <name type="scientific">Halobacillus karajensis</name>
    <dbReference type="NCBI Taxonomy" id="195088"/>
    <lineage>
        <taxon>Bacteria</taxon>
        <taxon>Bacillati</taxon>
        <taxon>Bacillota</taxon>
        <taxon>Bacilli</taxon>
        <taxon>Bacillales</taxon>
        <taxon>Bacillaceae</taxon>
        <taxon>Halobacillus</taxon>
    </lineage>
</organism>
<accession>A0A024P201</accession>
<evidence type="ECO:0000256" key="2">
    <source>
        <dbReference type="ARBA" id="ARBA00022840"/>
    </source>
</evidence>
<evidence type="ECO:0000313" key="3">
    <source>
        <dbReference type="EMBL" id="CDQ22185.1"/>
    </source>
</evidence>
<protein>
    <submittedName>
        <fullName evidence="3">Flagellum site-determining protein YlxH</fullName>
    </submittedName>
</protein>
<sequence>MKDQADLLRRRMKEKESQTEAKTIAIVNGKGRVGKSAFCMNFALELIKRNKKVLLFDLDIGMGNSDFLMGKTAKHRIVDLFRGRLSIPDIIELGPESLSYIAAGSGLSQIFTSDYFKFASFQREFEKITRSFDYILFDMGAGTSQDRLNFISSAHEAIVVTTPDPTSLTDSYAMIKHLVDKGRDVPIKILVNRARSESLGKTTYSRLSFVAKKFLHVDVCLLGILPDDRAVLQALHHQKPFVLHQPNSKVSQSLSRIVVEYVEDSKKVELSTSFMDKLKRFVFLRVGNEEG</sequence>
<dbReference type="EMBL" id="CCDI010000001">
    <property type="protein sequence ID" value="CDQ22185.1"/>
    <property type="molecule type" value="Genomic_DNA"/>
</dbReference>
<dbReference type="GO" id="GO:0051782">
    <property type="term" value="P:negative regulation of cell division"/>
    <property type="evidence" value="ECO:0007669"/>
    <property type="project" value="TreeGrafter"/>
</dbReference>
<dbReference type="GO" id="GO:0016887">
    <property type="term" value="F:ATP hydrolysis activity"/>
    <property type="evidence" value="ECO:0007669"/>
    <property type="project" value="TreeGrafter"/>
</dbReference>
<dbReference type="InterPro" id="IPR033875">
    <property type="entry name" value="FlhG"/>
</dbReference>
<comment type="caution">
    <text evidence="3">The sequence shown here is derived from an EMBL/GenBank/DDBJ whole genome shotgun (WGS) entry which is preliminary data.</text>
</comment>
<dbReference type="GO" id="GO:0005829">
    <property type="term" value="C:cytosol"/>
    <property type="evidence" value="ECO:0007669"/>
    <property type="project" value="TreeGrafter"/>
</dbReference>
<keyword evidence="2" id="KW-0067">ATP-binding</keyword>
<dbReference type="InterPro" id="IPR027417">
    <property type="entry name" value="P-loop_NTPase"/>
</dbReference>
<dbReference type="PIRSF" id="PIRSF003092">
    <property type="entry name" value="MinD"/>
    <property type="match status" value="1"/>
</dbReference>
<keyword evidence="4" id="KW-1185">Reference proteome</keyword>
<dbReference type="Proteomes" id="UP000028868">
    <property type="component" value="Unassembled WGS sequence"/>
</dbReference>
<reference evidence="4" key="1">
    <citation type="submission" date="2014-03" db="EMBL/GenBank/DDBJ databases">
        <authorList>
            <person name="Urmite Genomes U."/>
        </authorList>
    </citation>
    <scope>NUCLEOTIDE SEQUENCE [LARGE SCALE GENOMIC DNA]</scope>
    <source>
        <strain evidence="4">HD-03</strain>
    </source>
</reference>
<dbReference type="PANTHER" id="PTHR43384:SF4">
    <property type="entry name" value="CELLULOSE BIOSYNTHESIS PROTEIN BCSQ-RELATED"/>
    <property type="match status" value="1"/>
</dbReference>
<gene>
    <name evidence="3" type="primary">ylxH_1</name>
    <name evidence="3" type="ORF">BN983_00388</name>
</gene>
<dbReference type="AlphaFoldDB" id="A0A024P201"/>
<dbReference type="Gene3D" id="3.40.50.300">
    <property type="entry name" value="P-loop containing nucleotide triphosphate hydrolases"/>
    <property type="match status" value="1"/>
</dbReference>
<dbReference type="GO" id="GO:0005524">
    <property type="term" value="F:ATP binding"/>
    <property type="evidence" value="ECO:0007669"/>
    <property type="project" value="UniProtKB-KW"/>
</dbReference>
<dbReference type="SUPFAM" id="SSF52540">
    <property type="entry name" value="P-loop containing nucleoside triphosphate hydrolases"/>
    <property type="match status" value="1"/>
</dbReference>
<evidence type="ECO:0000256" key="1">
    <source>
        <dbReference type="ARBA" id="ARBA00022741"/>
    </source>
</evidence>
<dbReference type="PANTHER" id="PTHR43384">
    <property type="entry name" value="SEPTUM SITE-DETERMINING PROTEIN MIND HOMOLOG, CHLOROPLASTIC-RELATED"/>
    <property type="match status" value="1"/>
</dbReference>
<evidence type="ECO:0000313" key="4">
    <source>
        <dbReference type="Proteomes" id="UP000028868"/>
    </source>
</evidence>
<keyword evidence="1" id="KW-0547">Nucleotide-binding</keyword>
<reference evidence="3 4" key="2">
    <citation type="submission" date="2014-05" db="EMBL/GenBank/DDBJ databases">
        <title>Draft genome sequence of Halobacillus karajensis HK-03.</title>
        <authorList>
            <person name="Khelaifia S."/>
            <person name="Croce O."/>
            <person name="Lagier J.C."/>
            <person name="Raoult D."/>
        </authorList>
    </citation>
    <scope>NUCLEOTIDE SEQUENCE [LARGE SCALE GENOMIC DNA]</scope>
    <source>
        <strain evidence="3 4">HD-03</strain>
    </source>
</reference>
<dbReference type="GO" id="GO:0009898">
    <property type="term" value="C:cytoplasmic side of plasma membrane"/>
    <property type="evidence" value="ECO:0007669"/>
    <property type="project" value="TreeGrafter"/>
</dbReference>
<name>A0A024P201_9BACI</name>
<proteinExistence type="predicted"/>
<dbReference type="InterPro" id="IPR050625">
    <property type="entry name" value="ParA/MinD_ATPase"/>
</dbReference>
<dbReference type="InterPro" id="IPR033756">
    <property type="entry name" value="YlxH/NBP35"/>
</dbReference>
<dbReference type="CDD" id="cd02038">
    <property type="entry name" value="FlhG-like"/>
    <property type="match status" value="1"/>
</dbReference>